<evidence type="ECO:0000313" key="3">
    <source>
        <dbReference type="Proteomes" id="UP001500403"/>
    </source>
</evidence>
<evidence type="ECO:0000313" key="2">
    <source>
        <dbReference type="EMBL" id="GAA2925646.1"/>
    </source>
</evidence>
<dbReference type="EMBL" id="BAAAUD010000010">
    <property type="protein sequence ID" value="GAA2925646.1"/>
    <property type="molecule type" value="Genomic_DNA"/>
</dbReference>
<proteinExistence type="predicted"/>
<keyword evidence="3" id="KW-1185">Reference proteome</keyword>
<name>A0ABN3WRI9_9ACTN</name>
<feature type="region of interest" description="Disordered" evidence="1">
    <location>
        <begin position="32"/>
        <end position="76"/>
    </location>
</feature>
<evidence type="ECO:0000256" key="1">
    <source>
        <dbReference type="SAM" id="MobiDB-lite"/>
    </source>
</evidence>
<organism evidence="2 3">
    <name type="scientific">Streptomyces enissocaesilis</name>
    <dbReference type="NCBI Taxonomy" id="332589"/>
    <lineage>
        <taxon>Bacteria</taxon>
        <taxon>Bacillati</taxon>
        <taxon>Actinomycetota</taxon>
        <taxon>Actinomycetes</taxon>
        <taxon>Kitasatosporales</taxon>
        <taxon>Streptomycetaceae</taxon>
        <taxon>Streptomyces</taxon>
        <taxon>Streptomyces rochei group</taxon>
    </lineage>
</organism>
<accession>A0ABN3WRI9</accession>
<protein>
    <submittedName>
        <fullName evidence="2">Uncharacterized protein</fullName>
    </submittedName>
</protein>
<dbReference type="Proteomes" id="UP001500403">
    <property type="component" value="Unassembled WGS sequence"/>
</dbReference>
<sequence length="119" mass="12649">MRFLHRRVGERPFLGAVLEQLSAAGWKAFTEEGDAAGAQTGKPVVCPPRPSEEDRVADGPRAGLPDRTRRRAGAASAKTFADAAAAAGGGAERCIPSPASRCPRRFADATVRWRSDFAE</sequence>
<reference evidence="2 3" key="1">
    <citation type="journal article" date="2019" name="Int. J. Syst. Evol. Microbiol.">
        <title>The Global Catalogue of Microorganisms (GCM) 10K type strain sequencing project: providing services to taxonomists for standard genome sequencing and annotation.</title>
        <authorList>
            <consortium name="The Broad Institute Genomics Platform"/>
            <consortium name="The Broad Institute Genome Sequencing Center for Infectious Disease"/>
            <person name="Wu L."/>
            <person name="Ma J."/>
        </authorList>
    </citation>
    <scope>NUCLEOTIDE SEQUENCE [LARGE SCALE GENOMIC DNA]</scope>
    <source>
        <strain evidence="2 3">JCM 9088</strain>
    </source>
</reference>
<gene>
    <name evidence="2" type="ORF">GCM10010446_07420</name>
</gene>
<comment type="caution">
    <text evidence="2">The sequence shown here is derived from an EMBL/GenBank/DDBJ whole genome shotgun (WGS) entry which is preliminary data.</text>
</comment>